<dbReference type="PANTHER" id="PTHR22617:SF43">
    <property type="entry name" value="PROTEIN PILI"/>
    <property type="match status" value="1"/>
</dbReference>
<dbReference type="Gene3D" id="2.30.30.40">
    <property type="entry name" value="SH3 Domains"/>
    <property type="match status" value="1"/>
</dbReference>
<dbReference type="InterPro" id="IPR036061">
    <property type="entry name" value="CheW-like_dom_sf"/>
</dbReference>
<dbReference type="Pfam" id="PF01584">
    <property type="entry name" value="CheW"/>
    <property type="match status" value="1"/>
</dbReference>
<dbReference type="Proteomes" id="UP000031838">
    <property type="component" value="Chromosome 2"/>
</dbReference>
<evidence type="ECO:0000313" key="2">
    <source>
        <dbReference type="EMBL" id="AJK50331.1"/>
    </source>
</evidence>
<dbReference type="GO" id="GO:0005829">
    <property type="term" value="C:cytosol"/>
    <property type="evidence" value="ECO:0007669"/>
    <property type="project" value="TreeGrafter"/>
</dbReference>
<dbReference type="SMART" id="SM00260">
    <property type="entry name" value="CheW"/>
    <property type="match status" value="1"/>
</dbReference>
<evidence type="ECO:0000259" key="1">
    <source>
        <dbReference type="PROSITE" id="PS50851"/>
    </source>
</evidence>
<dbReference type="PANTHER" id="PTHR22617">
    <property type="entry name" value="CHEMOTAXIS SENSOR HISTIDINE KINASE-RELATED"/>
    <property type="match status" value="1"/>
</dbReference>
<dbReference type="InterPro" id="IPR039315">
    <property type="entry name" value="CheW"/>
</dbReference>
<dbReference type="AlphaFoldDB" id="A0A0B6SDQ1"/>
<dbReference type="RefSeq" id="WP_042628632.1">
    <property type="nucleotide sequence ID" value="NZ_CP002581.1"/>
</dbReference>
<reference evidence="3" key="1">
    <citation type="submission" date="2011-03" db="EMBL/GenBank/DDBJ databases">
        <authorList>
            <person name="Voget S."/>
            <person name="Streit W.R."/>
            <person name="Jaeger K.E."/>
            <person name="Daniel R."/>
        </authorList>
    </citation>
    <scope>NUCLEOTIDE SEQUENCE [LARGE SCALE GENOMIC DNA]</scope>
    <source>
        <strain evidence="3">PG1</strain>
    </source>
</reference>
<dbReference type="GO" id="GO:0006935">
    <property type="term" value="P:chemotaxis"/>
    <property type="evidence" value="ECO:0007669"/>
    <property type="project" value="InterPro"/>
</dbReference>
<proteinExistence type="predicted"/>
<dbReference type="HOGENOM" id="CLU_048995_7_0_4"/>
<evidence type="ECO:0000313" key="3">
    <source>
        <dbReference type="Proteomes" id="UP000031838"/>
    </source>
</evidence>
<name>A0A0B6SDQ1_BURPL</name>
<organism evidence="2 3">
    <name type="scientific">Burkholderia plantarii</name>
    <dbReference type="NCBI Taxonomy" id="41899"/>
    <lineage>
        <taxon>Bacteria</taxon>
        <taxon>Pseudomonadati</taxon>
        <taxon>Pseudomonadota</taxon>
        <taxon>Betaproteobacteria</taxon>
        <taxon>Burkholderiales</taxon>
        <taxon>Burkholderiaceae</taxon>
        <taxon>Burkholderia</taxon>
    </lineage>
</organism>
<reference evidence="2 3" key="2">
    <citation type="journal article" date="2016" name="Appl. Microbiol. Biotechnol.">
        <title>Mutations improving production and secretion of extracellular lipase by Burkholderia glumae PG1.</title>
        <authorList>
            <person name="Knapp A."/>
            <person name="Voget S."/>
            <person name="Gao R."/>
            <person name="Zaburannyi N."/>
            <person name="Krysciak D."/>
            <person name="Breuer M."/>
            <person name="Hauer B."/>
            <person name="Streit W.R."/>
            <person name="Muller R."/>
            <person name="Daniel R."/>
            <person name="Jaeger K.E."/>
        </authorList>
    </citation>
    <scope>NUCLEOTIDE SEQUENCE [LARGE SCALE GENOMIC DNA]</scope>
    <source>
        <strain evidence="2 3">PG1</strain>
    </source>
</reference>
<sequence length="171" mass="18309">MLFLLFELDGARYALDVADVAEVLPLAETKPVPGAPDWVAGILIHRGEPVPVIDVTRLALGRPSARIRSTRLVIVRVRVPLAGDAEPAPADGERRLGLIVEHGTQTARFERAAFRDGGVDTPHARWLGPVAHDAHGVVQWVTVRHLLGPEARALLFTAAPEARQAPAGGEA</sequence>
<dbReference type="GO" id="GO:0007165">
    <property type="term" value="P:signal transduction"/>
    <property type="evidence" value="ECO:0007669"/>
    <property type="project" value="InterPro"/>
</dbReference>
<dbReference type="SUPFAM" id="SSF50341">
    <property type="entry name" value="CheW-like"/>
    <property type="match status" value="1"/>
</dbReference>
<keyword evidence="3" id="KW-1185">Reference proteome</keyword>
<protein>
    <submittedName>
        <fullName evidence="2">Chemotaxis protein CheW</fullName>
    </submittedName>
</protein>
<gene>
    <name evidence="2" type="primary">cheW2</name>
    <name evidence="2" type="ORF">BGL_2c22720</name>
</gene>
<dbReference type="KEGG" id="bgp:BGL_2c22720"/>
<accession>A0A0B6SDQ1</accession>
<feature type="domain" description="CheW-like" evidence="1">
    <location>
        <begin position="1"/>
        <end position="152"/>
    </location>
</feature>
<dbReference type="EMBL" id="CP002581">
    <property type="protein sequence ID" value="AJK50331.1"/>
    <property type="molecule type" value="Genomic_DNA"/>
</dbReference>
<dbReference type="Gene3D" id="2.40.50.180">
    <property type="entry name" value="CheA-289, Domain 4"/>
    <property type="match status" value="1"/>
</dbReference>
<dbReference type="InterPro" id="IPR002545">
    <property type="entry name" value="CheW-lke_dom"/>
</dbReference>
<dbReference type="PROSITE" id="PS50851">
    <property type="entry name" value="CHEW"/>
    <property type="match status" value="1"/>
</dbReference>